<dbReference type="Pfam" id="PF06054">
    <property type="entry name" value="CoiA_nuc"/>
    <property type="match status" value="1"/>
</dbReference>
<dbReference type="InterPro" id="IPR021176">
    <property type="entry name" value="Competence-induced_CoiA"/>
</dbReference>
<dbReference type="RefSeq" id="WP_377932565.1">
    <property type="nucleotide sequence ID" value="NZ_JBHUMF010000008.1"/>
</dbReference>
<gene>
    <name evidence="4" type="ORF">ACFSUL_02990</name>
</gene>
<dbReference type="Pfam" id="PF25166">
    <property type="entry name" value="CoiA_C"/>
    <property type="match status" value="1"/>
</dbReference>
<evidence type="ECO:0000259" key="2">
    <source>
        <dbReference type="Pfam" id="PF25164"/>
    </source>
</evidence>
<dbReference type="InterPro" id="IPR010330">
    <property type="entry name" value="CoiA_nuc"/>
</dbReference>
<proteinExistence type="predicted"/>
<evidence type="ECO:0000259" key="1">
    <source>
        <dbReference type="Pfam" id="PF06054"/>
    </source>
</evidence>
<dbReference type="PIRSF" id="PIRSF007487">
    <property type="entry name" value="Competence-induced_CoiA_bac"/>
    <property type="match status" value="1"/>
</dbReference>
<evidence type="ECO:0000313" key="5">
    <source>
        <dbReference type="Proteomes" id="UP001597506"/>
    </source>
</evidence>
<sequence length="405" mass="48077">MLTALTESNKIVNTLNFTRLQLKSLTTIKNQFYCPHCKSPLQLKVGYQKIPHFAHISTKTCSFTNQSESIQHLTSKKLLYDLLKTKYDQVHLEHYFHNVEQIADIWLETDTDSIAIELQCSSISISELRRRTKGYLSSRIQPLWILVQPITHRLPLSLTSFQQSFIRYSSTLGYFLLQFSPEERQFNIYTHLVPISLTKFSGNKTILPLTGFSFPITLSQVNQTICLTPEDWWRYRKKWSANKIGFSGRRKDLFLQEVYNDGDIFQYLPAYIGLPVPHMILIKNHPIEWQYYIWKDILKGKMIRSNIRVSEVVSTLKERIKKNNLVLRNFPFIRTHRYDLTYIVQQYLFLLQELGILVEVQQNIFQLIQPWQTFQTFDEMEGYNDELFLKWKHILNRTKLQEKSF</sequence>
<accession>A0ABW5RMM9</accession>
<dbReference type="EMBL" id="JBHUMF010000008">
    <property type="protein sequence ID" value="MFD2679712.1"/>
    <property type="molecule type" value="Genomic_DNA"/>
</dbReference>
<protein>
    <submittedName>
        <fullName evidence="4">Competence protein CoiA</fullName>
    </submittedName>
</protein>
<name>A0ABW5RMM9_9BACI</name>
<feature type="domain" description="Competence protein CoiA-like N-terminal" evidence="2">
    <location>
        <begin position="21"/>
        <end position="63"/>
    </location>
</feature>
<dbReference type="InterPro" id="IPR057252">
    <property type="entry name" value="CoiA_C"/>
</dbReference>
<evidence type="ECO:0000259" key="3">
    <source>
        <dbReference type="Pfam" id="PF25166"/>
    </source>
</evidence>
<dbReference type="Proteomes" id="UP001597506">
    <property type="component" value="Unassembled WGS sequence"/>
</dbReference>
<organism evidence="4 5">
    <name type="scientific">Bacillus seohaeanensis</name>
    <dbReference type="NCBI Taxonomy" id="284580"/>
    <lineage>
        <taxon>Bacteria</taxon>
        <taxon>Bacillati</taxon>
        <taxon>Bacillota</taxon>
        <taxon>Bacilli</taxon>
        <taxon>Bacillales</taxon>
        <taxon>Bacillaceae</taxon>
        <taxon>Bacillus</taxon>
    </lineage>
</organism>
<keyword evidence="5" id="KW-1185">Reference proteome</keyword>
<feature type="domain" description="Competence protein CoiA C-terminal" evidence="3">
    <location>
        <begin position="231"/>
        <end position="375"/>
    </location>
</feature>
<dbReference type="InterPro" id="IPR057253">
    <property type="entry name" value="CoiA-like_N"/>
</dbReference>
<evidence type="ECO:0000313" key="4">
    <source>
        <dbReference type="EMBL" id="MFD2679712.1"/>
    </source>
</evidence>
<dbReference type="Pfam" id="PF25164">
    <property type="entry name" value="CoiA_N"/>
    <property type="match status" value="1"/>
</dbReference>
<comment type="caution">
    <text evidence="4">The sequence shown here is derived from an EMBL/GenBank/DDBJ whole genome shotgun (WGS) entry which is preliminary data.</text>
</comment>
<feature type="domain" description="Competence protein CoiA nuclease-like" evidence="1">
    <location>
        <begin position="68"/>
        <end position="215"/>
    </location>
</feature>
<reference evidence="5" key="1">
    <citation type="journal article" date="2019" name="Int. J. Syst. Evol. Microbiol.">
        <title>The Global Catalogue of Microorganisms (GCM) 10K type strain sequencing project: providing services to taxonomists for standard genome sequencing and annotation.</title>
        <authorList>
            <consortium name="The Broad Institute Genomics Platform"/>
            <consortium name="The Broad Institute Genome Sequencing Center for Infectious Disease"/>
            <person name="Wu L."/>
            <person name="Ma J."/>
        </authorList>
    </citation>
    <scope>NUCLEOTIDE SEQUENCE [LARGE SCALE GENOMIC DNA]</scope>
    <source>
        <strain evidence="5">KCTC 3913</strain>
    </source>
</reference>